<name>A0A9N7UB18_PLEPL</name>
<gene>
    <name evidence="2" type="ORF">PLEPLA_LOCUS16359</name>
</gene>
<feature type="compositionally biased region" description="Pro residues" evidence="1">
    <location>
        <begin position="77"/>
        <end position="91"/>
    </location>
</feature>
<evidence type="ECO:0000313" key="3">
    <source>
        <dbReference type="Proteomes" id="UP001153269"/>
    </source>
</evidence>
<feature type="region of interest" description="Disordered" evidence="1">
    <location>
        <begin position="66"/>
        <end position="195"/>
    </location>
</feature>
<comment type="caution">
    <text evidence="2">The sequence shown here is derived from an EMBL/GenBank/DDBJ whole genome shotgun (WGS) entry which is preliminary data.</text>
</comment>
<reference evidence="2" key="1">
    <citation type="submission" date="2020-03" db="EMBL/GenBank/DDBJ databases">
        <authorList>
            <person name="Weist P."/>
        </authorList>
    </citation>
    <scope>NUCLEOTIDE SEQUENCE</scope>
</reference>
<protein>
    <submittedName>
        <fullName evidence="2">Uncharacterized protein</fullName>
    </submittedName>
</protein>
<accession>A0A9N7UB18</accession>
<feature type="compositionally biased region" description="Basic and acidic residues" evidence="1">
    <location>
        <begin position="105"/>
        <end position="190"/>
    </location>
</feature>
<keyword evidence="3" id="KW-1185">Reference proteome</keyword>
<dbReference type="Proteomes" id="UP001153269">
    <property type="component" value="Unassembled WGS sequence"/>
</dbReference>
<dbReference type="EMBL" id="CADEAL010001048">
    <property type="protein sequence ID" value="CAB1428393.1"/>
    <property type="molecule type" value="Genomic_DNA"/>
</dbReference>
<dbReference type="AlphaFoldDB" id="A0A9N7UB18"/>
<sequence length="282" mass="32497">MRRQGRGRTKPNPSFSFFWSTTVFSSTTQSLWRRWRAERPLAQPIIRSMATDALPEWRFMLLAGGASPARAGQGDPDPTPPPPPLLPPPPGADLCLYQTVRQRPRQPDHRISTKHTERERGREGREVERDAEGWRGRARRREGERERGEGRERWRERQRDGERWRHREGGERETEIERERGKKKGDDGGRDVPLPPPSLLLLCRAAVPPSAPNVCNYKDSKSCDEEESPLHQREMVRSTSDPLQCGVTRVVKQKPAATQRPSSILEPEVHHPVYIRCRDYTE</sequence>
<organism evidence="2 3">
    <name type="scientific">Pleuronectes platessa</name>
    <name type="common">European plaice</name>
    <dbReference type="NCBI Taxonomy" id="8262"/>
    <lineage>
        <taxon>Eukaryota</taxon>
        <taxon>Metazoa</taxon>
        <taxon>Chordata</taxon>
        <taxon>Craniata</taxon>
        <taxon>Vertebrata</taxon>
        <taxon>Euteleostomi</taxon>
        <taxon>Actinopterygii</taxon>
        <taxon>Neopterygii</taxon>
        <taxon>Teleostei</taxon>
        <taxon>Neoteleostei</taxon>
        <taxon>Acanthomorphata</taxon>
        <taxon>Carangaria</taxon>
        <taxon>Pleuronectiformes</taxon>
        <taxon>Pleuronectoidei</taxon>
        <taxon>Pleuronectidae</taxon>
        <taxon>Pleuronectes</taxon>
    </lineage>
</organism>
<evidence type="ECO:0000313" key="2">
    <source>
        <dbReference type="EMBL" id="CAB1428393.1"/>
    </source>
</evidence>
<proteinExistence type="predicted"/>
<evidence type="ECO:0000256" key="1">
    <source>
        <dbReference type="SAM" id="MobiDB-lite"/>
    </source>
</evidence>